<dbReference type="PANTHER" id="PTHR48079:SF7">
    <property type="entry name" value="NAD(P)-BINDING DOMAIN-CONTAINING PROTEIN-RELATED"/>
    <property type="match status" value="1"/>
</dbReference>
<name>A0A9P4IL53_9PEZI</name>
<dbReference type="Gene3D" id="3.40.50.720">
    <property type="entry name" value="NAD(P)-binding Rossmann-like Domain"/>
    <property type="match status" value="1"/>
</dbReference>
<dbReference type="EMBL" id="ML978125">
    <property type="protein sequence ID" value="KAF2100156.1"/>
    <property type="molecule type" value="Genomic_DNA"/>
</dbReference>
<accession>A0A9P4IL53</accession>
<reference evidence="2" key="1">
    <citation type="journal article" date="2020" name="Stud. Mycol.">
        <title>101 Dothideomycetes genomes: a test case for predicting lifestyles and emergence of pathogens.</title>
        <authorList>
            <person name="Haridas S."/>
            <person name="Albert R."/>
            <person name="Binder M."/>
            <person name="Bloem J."/>
            <person name="Labutti K."/>
            <person name="Salamov A."/>
            <person name="Andreopoulos B."/>
            <person name="Baker S."/>
            <person name="Barry K."/>
            <person name="Bills G."/>
            <person name="Bluhm B."/>
            <person name="Cannon C."/>
            <person name="Castanera R."/>
            <person name="Culley D."/>
            <person name="Daum C."/>
            <person name="Ezra D."/>
            <person name="Gonzalez J."/>
            <person name="Henrissat B."/>
            <person name="Kuo A."/>
            <person name="Liang C."/>
            <person name="Lipzen A."/>
            <person name="Lutzoni F."/>
            <person name="Magnuson J."/>
            <person name="Mondo S."/>
            <person name="Nolan M."/>
            <person name="Ohm R."/>
            <person name="Pangilinan J."/>
            <person name="Park H.-J."/>
            <person name="Ramirez L."/>
            <person name="Alfaro M."/>
            <person name="Sun H."/>
            <person name="Tritt A."/>
            <person name="Yoshinaga Y."/>
            <person name="Zwiers L.-H."/>
            <person name="Turgeon B."/>
            <person name="Goodwin S."/>
            <person name="Spatafora J."/>
            <person name="Crous P."/>
            <person name="Grigoriev I."/>
        </authorList>
    </citation>
    <scope>NUCLEOTIDE SEQUENCE</scope>
    <source>
        <strain evidence="2">CBS 133067</strain>
    </source>
</reference>
<comment type="caution">
    <text evidence="2">The sequence shown here is derived from an EMBL/GenBank/DDBJ whole genome shotgun (WGS) entry which is preliminary data.</text>
</comment>
<dbReference type="AlphaFoldDB" id="A0A9P4IL53"/>
<dbReference type="Proteomes" id="UP000799772">
    <property type="component" value="Unassembled WGS sequence"/>
</dbReference>
<dbReference type="GO" id="GO:0005737">
    <property type="term" value="C:cytoplasm"/>
    <property type="evidence" value="ECO:0007669"/>
    <property type="project" value="TreeGrafter"/>
</dbReference>
<evidence type="ECO:0000313" key="2">
    <source>
        <dbReference type="EMBL" id="KAF2100156.1"/>
    </source>
</evidence>
<dbReference type="PANTHER" id="PTHR48079">
    <property type="entry name" value="PROTEIN YEEZ"/>
    <property type="match status" value="1"/>
</dbReference>
<dbReference type="InterPro" id="IPR036291">
    <property type="entry name" value="NAD(P)-bd_dom_sf"/>
</dbReference>
<proteinExistence type="predicted"/>
<keyword evidence="3" id="KW-1185">Reference proteome</keyword>
<dbReference type="Pfam" id="PF01370">
    <property type="entry name" value="Epimerase"/>
    <property type="match status" value="1"/>
</dbReference>
<gene>
    <name evidence="2" type="ORF">NA57DRAFT_75657</name>
</gene>
<protein>
    <submittedName>
        <fullName evidence="2">NAD(P)-binding protein</fullName>
    </submittedName>
</protein>
<sequence>MVNILVTGATGYIGGDALYAIANALPDPDNIQFTCTVRDSDKGAIIAKEYPKVKLAYGDLDAYDMLVEEASKADIVLHFANCDHEGAANAIVEGLSKRSGTSYLIHTSGTGILTVEDVHANVVGRASNKVYDDWDGIKEVTSLPDDAWHRKVDKIILGAHEKSGGKIKTAIVCPPTIYGPGRGPGNKKSDQVYKMAAYVLKSGKAFMVGEGLNTWTYIHVHDLSDLYLKLTEAALQGGGNATWNEEGYYFTENGEFLWGEMAEKVAQEVYKQGFIKDPTVAKLGMEEANNATPNGGRKWGLNSRCRATRGRKLLGWSPKGESIENLLPSIVKGEAVDLGLSKTHAAEAAGE</sequence>
<evidence type="ECO:0000259" key="1">
    <source>
        <dbReference type="Pfam" id="PF01370"/>
    </source>
</evidence>
<organism evidence="2 3">
    <name type="scientific">Rhizodiscina lignyota</name>
    <dbReference type="NCBI Taxonomy" id="1504668"/>
    <lineage>
        <taxon>Eukaryota</taxon>
        <taxon>Fungi</taxon>
        <taxon>Dikarya</taxon>
        <taxon>Ascomycota</taxon>
        <taxon>Pezizomycotina</taxon>
        <taxon>Dothideomycetes</taxon>
        <taxon>Pleosporomycetidae</taxon>
        <taxon>Aulographales</taxon>
        <taxon>Rhizodiscinaceae</taxon>
        <taxon>Rhizodiscina</taxon>
    </lineage>
</organism>
<dbReference type="OrthoDB" id="2130169at2759"/>
<dbReference type="GO" id="GO:0004029">
    <property type="term" value="F:aldehyde dehydrogenase (NAD+) activity"/>
    <property type="evidence" value="ECO:0007669"/>
    <property type="project" value="TreeGrafter"/>
</dbReference>
<dbReference type="InterPro" id="IPR001509">
    <property type="entry name" value="Epimerase_deHydtase"/>
</dbReference>
<dbReference type="SUPFAM" id="SSF51735">
    <property type="entry name" value="NAD(P)-binding Rossmann-fold domains"/>
    <property type="match status" value="1"/>
</dbReference>
<dbReference type="InterPro" id="IPR051783">
    <property type="entry name" value="NAD(P)-dependent_oxidoreduct"/>
</dbReference>
<feature type="domain" description="NAD-dependent epimerase/dehydratase" evidence="1">
    <location>
        <begin position="4"/>
        <end position="242"/>
    </location>
</feature>
<evidence type="ECO:0000313" key="3">
    <source>
        <dbReference type="Proteomes" id="UP000799772"/>
    </source>
</evidence>